<dbReference type="eggNOG" id="COG0572">
    <property type="taxonomic scope" value="Bacteria"/>
</dbReference>
<sequence>MESLMNYICKHIWENKNYIIGIDGGTGAGKTTLTDELSHRLKAIGLSTLTLHIDDFIHKRNIRYDSSKDEWLCFYSLQWRYDYLINEILSNVKNKQSINKYIEMYDKKIDEYKEIKLVVESPYIILLEGVFLQRKELRKFLDYTIFIDVPRNVRD</sequence>
<name>K0B1Q3_GOTA9</name>
<protein>
    <submittedName>
        <fullName evidence="2">Uridine kinase</fullName>
        <ecNumber evidence="2">2.7.1.48</ecNumber>
    </submittedName>
</protein>
<dbReference type="EMBL" id="CP003326">
    <property type="protein sequence ID" value="AFS79047.1"/>
    <property type="molecule type" value="Genomic_DNA"/>
</dbReference>
<dbReference type="Gene3D" id="3.40.50.300">
    <property type="entry name" value="P-loop containing nucleotide triphosphate hydrolases"/>
    <property type="match status" value="1"/>
</dbReference>
<keyword evidence="2" id="KW-0808">Transferase</keyword>
<dbReference type="HOGENOM" id="CLU_090613_1_1_9"/>
<keyword evidence="3" id="KW-1185">Reference proteome</keyword>
<dbReference type="SUPFAM" id="SSF52540">
    <property type="entry name" value="P-loop containing nucleoside triphosphate hydrolases"/>
    <property type="match status" value="1"/>
</dbReference>
<dbReference type="GO" id="GO:0005524">
    <property type="term" value="F:ATP binding"/>
    <property type="evidence" value="ECO:0007669"/>
    <property type="project" value="InterPro"/>
</dbReference>
<organism evidence="2 3">
    <name type="scientific">Gottschalkia acidurici (strain ATCC 7906 / DSM 604 / BCRC 14475 / CIP 104303 / KCTC 5404 / NCIMB 10678 / 9a)</name>
    <name type="common">Clostridium acidurici</name>
    <dbReference type="NCBI Taxonomy" id="1128398"/>
    <lineage>
        <taxon>Bacteria</taxon>
        <taxon>Bacillati</taxon>
        <taxon>Bacillota</taxon>
        <taxon>Tissierellia</taxon>
        <taxon>Tissierellales</taxon>
        <taxon>Gottschalkiaceae</taxon>
        <taxon>Gottschalkia</taxon>
    </lineage>
</organism>
<dbReference type="STRING" id="1128398.Curi_c20430"/>
<dbReference type="RefSeq" id="WP_014968183.1">
    <property type="nucleotide sequence ID" value="NC_018664.1"/>
</dbReference>
<proteinExistence type="predicted"/>
<dbReference type="Proteomes" id="UP000006094">
    <property type="component" value="Chromosome"/>
</dbReference>
<dbReference type="PANTHER" id="PTHR10285">
    <property type="entry name" value="URIDINE KINASE"/>
    <property type="match status" value="1"/>
</dbReference>
<accession>K0B1Q3</accession>
<reference evidence="2 3" key="1">
    <citation type="journal article" date="2012" name="PLoS ONE">
        <title>The purine-utilizing bacterium Clostridium acidurici 9a: a genome-guided metabolic reconsideration.</title>
        <authorList>
            <person name="Hartwich K."/>
            <person name="Poehlein A."/>
            <person name="Daniel R."/>
        </authorList>
    </citation>
    <scope>NUCLEOTIDE SEQUENCE [LARGE SCALE GENOMIC DNA]</scope>
    <source>
        <strain evidence="3">ATCC 7906 / DSM 604 / BCRC 14475 / CIP 104303 / KCTC 5404 / NCIMB 10678 / 9a</strain>
    </source>
</reference>
<feature type="domain" description="Phosphoribulokinase/uridine kinase" evidence="1">
    <location>
        <begin position="19"/>
        <end position="154"/>
    </location>
</feature>
<dbReference type="InterPro" id="IPR006083">
    <property type="entry name" value="PRK/URK"/>
</dbReference>
<dbReference type="AlphaFoldDB" id="K0B1Q3"/>
<evidence type="ECO:0000313" key="3">
    <source>
        <dbReference type="Proteomes" id="UP000006094"/>
    </source>
</evidence>
<dbReference type="Pfam" id="PF00485">
    <property type="entry name" value="PRK"/>
    <property type="match status" value="1"/>
</dbReference>
<dbReference type="KEGG" id="cad:Curi_c20430"/>
<dbReference type="EC" id="2.7.1.48" evidence="2"/>
<evidence type="ECO:0000313" key="2">
    <source>
        <dbReference type="EMBL" id="AFS79047.1"/>
    </source>
</evidence>
<gene>
    <name evidence="2" type="ordered locus">Curi_c20430</name>
</gene>
<dbReference type="GO" id="GO:0004849">
    <property type="term" value="F:uridine kinase activity"/>
    <property type="evidence" value="ECO:0007669"/>
    <property type="project" value="UniProtKB-EC"/>
</dbReference>
<evidence type="ECO:0000259" key="1">
    <source>
        <dbReference type="Pfam" id="PF00485"/>
    </source>
</evidence>
<keyword evidence="2" id="KW-0418">Kinase</keyword>
<dbReference type="OrthoDB" id="1420794at2"/>
<dbReference type="InterPro" id="IPR027417">
    <property type="entry name" value="P-loop_NTPase"/>
</dbReference>